<evidence type="ECO:0000256" key="1">
    <source>
        <dbReference type="ARBA" id="ARBA00022679"/>
    </source>
</evidence>
<gene>
    <name evidence="4" type="ORF">H9702_03775</name>
</gene>
<evidence type="ECO:0000313" key="4">
    <source>
        <dbReference type="EMBL" id="HJC36234.1"/>
    </source>
</evidence>
<dbReference type="AlphaFoldDB" id="A0A9D2NSJ6"/>
<dbReference type="PANTHER" id="PTHR46401:SF2">
    <property type="entry name" value="GLYCOSYLTRANSFERASE WBBK-RELATED"/>
    <property type="match status" value="1"/>
</dbReference>
<dbReference type="PANTHER" id="PTHR46401">
    <property type="entry name" value="GLYCOSYLTRANSFERASE WBBK-RELATED"/>
    <property type="match status" value="1"/>
</dbReference>
<dbReference type="SUPFAM" id="SSF53756">
    <property type="entry name" value="UDP-Glycosyltransferase/glycogen phosphorylase"/>
    <property type="match status" value="2"/>
</dbReference>
<proteinExistence type="predicted"/>
<accession>A0A9D2NSJ6</accession>
<dbReference type="Pfam" id="PF13524">
    <property type="entry name" value="Glyco_trans_1_2"/>
    <property type="match status" value="1"/>
</dbReference>
<dbReference type="EC" id="2.4.-.-" evidence="4"/>
<dbReference type="Proteomes" id="UP000823896">
    <property type="component" value="Unassembled WGS sequence"/>
</dbReference>
<dbReference type="Gene3D" id="3.40.50.2000">
    <property type="entry name" value="Glycogen Phosphorylase B"/>
    <property type="match status" value="3"/>
</dbReference>
<dbReference type="GO" id="GO:0016757">
    <property type="term" value="F:glycosyltransferase activity"/>
    <property type="evidence" value="ECO:0007669"/>
    <property type="project" value="UniProtKB-KW"/>
</dbReference>
<protein>
    <submittedName>
        <fullName evidence="4">Glycosyltransferase</fullName>
        <ecNumber evidence="4">2.4.-.-</ecNumber>
    </submittedName>
</protein>
<keyword evidence="1 4" id="KW-0808">Transferase</keyword>
<feature type="domain" description="Glycosyl transferase family 1" evidence="2">
    <location>
        <begin position="187"/>
        <end position="351"/>
    </location>
</feature>
<dbReference type="InterPro" id="IPR055259">
    <property type="entry name" value="YkvP/CgeB_Glyco_trans-like"/>
</dbReference>
<sequence>MKKILIYGDVDLNLIDGSSVWLVNLARLLSMDEEIMVDILLKKRIRNERLVRELRGCYRIRLLYVKNYIDSITEVDAGNILKVLKRIDALRGYACFIVRGMDVMRPLLRSPLIERVVPYLTDFCHDADAISMNEKNFLRELYEKVRVYLVQTDAMKRYLQQVLDVDGVKYRVLYPIVFPFPQAERIEKSLIYAGKIARDWNIVELLDIMEELKESDPDITLHMVGDKVNRDMAEMKEAIFQRLNEGENIQFYGSLSRGDLRDVMSRCELGYSFRTTKVDHDGSLEVSVKLLEYLQAGIPMVLRRTAMHEEILGSDYPLFVRSEQECLEKIRWAFSGNRIERLREQLKARAQRFSVSQTLAMMKEALSVFPEQRLRLLVSGHDLKFLKPLFPRMEKEYVLTVQEQSEYTDFSSREARRLRDQADIIWCEWLLTSARWYSRNAYPHQRLFVRAHRFEVNRRFGRSLNVIALDQLITVSYYYMEEFMRRFSIPLEKCCVINNFIDMKKYELPKREDAQFHIALIGALPKRKGLQRAVDLIRILRRHDSRYVLHVPGKRPEEFANTWNVPQERTYYEHIYQQIKEEHLEDAVIFDGWVDVPTFLRRVGYVLSMSDAKQPESFHVTPFEGLASRAMALALPWEGIEYLYPQTCIVKDVDRMAARILFYQDHSQQREADIEECRAYTAANYDIEVIWQTISHLLRYGGNDEEVAH</sequence>
<name>A0A9D2NSJ6_9FIRM</name>
<organism evidence="4 5">
    <name type="scientific">Candidatus Merdibacter merdavium</name>
    <dbReference type="NCBI Taxonomy" id="2838692"/>
    <lineage>
        <taxon>Bacteria</taxon>
        <taxon>Bacillati</taxon>
        <taxon>Bacillota</taxon>
        <taxon>Erysipelotrichia</taxon>
        <taxon>Erysipelotrichales</taxon>
        <taxon>Erysipelotrichaceae</taxon>
        <taxon>Merdibacter</taxon>
    </lineage>
</organism>
<evidence type="ECO:0000313" key="5">
    <source>
        <dbReference type="Proteomes" id="UP000823896"/>
    </source>
</evidence>
<keyword evidence="4" id="KW-0328">Glycosyltransferase</keyword>
<reference evidence="4" key="2">
    <citation type="submission" date="2021-04" db="EMBL/GenBank/DDBJ databases">
        <authorList>
            <person name="Gilroy R."/>
        </authorList>
    </citation>
    <scope>NUCLEOTIDE SEQUENCE</scope>
    <source>
        <strain evidence="4">CHK187-11901</strain>
    </source>
</reference>
<evidence type="ECO:0000259" key="3">
    <source>
        <dbReference type="Pfam" id="PF13524"/>
    </source>
</evidence>
<dbReference type="InterPro" id="IPR001296">
    <property type="entry name" value="Glyco_trans_1"/>
</dbReference>
<evidence type="ECO:0000259" key="2">
    <source>
        <dbReference type="Pfam" id="PF00534"/>
    </source>
</evidence>
<feature type="domain" description="Spore protein YkvP/CgeB glycosyl transferase-like" evidence="3">
    <location>
        <begin position="595"/>
        <end position="693"/>
    </location>
</feature>
<comment type="caution">
    <text evidence="4">The sequence shown here is derived from an EMBL/GenBank/DDBJ whole genome shotgun (WGS) entry which is preliminary data.</text>
</comment>
<dbReference type="EMBL" id="DWWM01000023">
    <property type="protein sequence ID" value="HJC36234.1"/>
    <property type="molecule type" value="Genomic_DNA"/>
</dbReference>
<reference evidence="4" key="1">
    <citation type="journal article" date="2021" name="PeerJ">
        <title>Extensive microbial diversity within the chicken gut microbiome revealed by metagenomics and culture.</title>
        <authorList>
            <person name="Gilroy R."/>
            <person name="Ravi A."/>
            <person name="Getino M."/>
            <person name="Pursley I."/>
            <person name="Horton D.L."/>
            <person name="Alikhan N.F."/>
            <person name="Baker D."/>
            <person name="Gharbi K."/>
            <person name="Hall N."/>
            <person name="Watson M."/>
            <person name="Adriaenssens E.M."/>
            <person name="Foster-Nyarko E."/>
            <person name="Jarju S."/>
            <person name="Secka A."/>
            <person name="Antonio M."/>
            <person name="Oren A."/>
            <person name="Chaudhuri R.R."/>
            <person name="La Ragione R."/>
            <person name="Hildebrand F."/>
            <person name="Pallen M.J."/>
        </authorList>
    </citation>
    <scope>NUCLEOTIDE SEQUENCE</scope>
    <source>
        <strain evidence="4">CHK187-11901</strain>
    </source>
</reference>
<dbReference type="Pfam" id="PF00534">
    <property type="entry name" value="Glycos_transf_1"/>
    <property type="match status" value="1"/>
</dbReference>